<reference evidence="9" key="1">
    <citation type="submission" date="2021-10" db="EMBL/GenBank/DDBJ databases">
        <authorList>
            <person name="Piombo E."/>
        </authorList>
    </citation>
    <scope>NUCLEOTIDE SEQUENCE</scope>
</reference>
<evidence type="ECO:0000256" key="6">
    <source>
        <dbReference type="ARBA" id="ARBA00023002"/>
    </source>
</evidence>
<dbReference type="GO" id="GO:0050660">
    <property type="term" value="F:flavin adenine dinucleotide binding"/>
    <property type="evidence" value="ECO:0007669"/>
    <property type="project" value="InterPro"/>
</dbReference>
<protein>
    <recommendedName>
        <fullName evidence="3">sarcosine oxidasee (formaldehyde-forming)</fullName>
        <ecNumber evidence="3">1.5.3.1</ecNumber>
    </recommendedName>
</protein>
<dbReference type="Proteomes" id="UP000696573">
    <property type="component" value="Unassembled WGS sequence"/>
</dbReference>
<keyword evidence="10" id="KW-1185">Reference proteome</keyword>
<dbReference type="PANTHER" id="PTHR10961">
    <property type="entry name" value="PEROXISOMAL SARCOSINE OXIDASE"/>
    <property type="match status" value="1"/>
</dbReference>
<evidence type="ECO:0000256" key="1">
    <source>
        <dbReference type="ARBA" id="ARBA00001974"/>
    </source>
</evidence>
<dbReference type="PANTHER" id="PTHR10961:SF7">
    <property type="entry name" value="FAD DEPENDENT OXIDOREDUCTASE DOMAIN-CONTAINING PROTEIN"/>
    <property type="match status" value="1"/>
</dbReference>
<name>A0A9N9VE90_9HYPO</name>
<dbReference type="AlphaFoldDB" id="A0A9N9VE90"/>
<dbReference type="SUPFAM" id="SSF51905">
    <property type="entry name" value="FAD/NAD(P)-binding domain"/>
    <property type="match status" value="1"/>
</dbReference>
<dbReference type="EC" id="1.5.3.1" evidence="3"/>
<organism evidence="9 10">
    <name type="scientific">Clonostachys rhizophaga</name>
    <dbReference type="NCBI Taxonomy" id="160324"/>
    <lineage>
        <taxon>Eukaryota</taxon>
        <taxon>Fungi</taxon>
        <taxon>Dikarya</taxon>
        <taxon>Ascomycota</taxon>
        <taxon>Pezizomycotina</taxon>
        <taxon>Sordariomycetes</taxon>
        <taxon>Hypocreomycetidae</taxon>
        <taxon>Hypocreales</taxon>
        <taxon>Bionectriaceae</taxon>
        <taxon>Clonostachys</taxon>
    </lineage>
</organism>
<dbReference type="EMBL" id="CABFNQ020000676">
    <property type="protein sequence ID" value="CAH0022429.1"/>
    <property type="molecule type" value="Genomic_DNA"/>
</dbReference>
<evidence type="ECO:0000259" key="8">
    <source>
        <dbReference type="Pfam" id="PF01266"/>
    </source>
</evidence>
<dbReference type="InterPro" id="IPR036188">
    <property type="entry name" value="FAD/NAD-bd_sf"/>
</dbReference>
<evidence type="ECO:0000313" key="10">
    <source>
        <dbReference type="Proteomes" id="UP000696573"/>
    </source>
</evidence>
<proteinExistence type="inferred from homology"/>
<dbReference type="GO" id="GO:0008115">
    <property type="term" value="F:sarcosine oxidase activity"/>
    <property type="evidence" value="ECO:0007669"/>
    <property type="project" value="UniProtKB-EC"/>
</dbReference>
<evidence type="ECO:0000256" key="3">
    <source>
        <dbReference type="ARBA" id="ARBA00012769"/>
    </source>
</evidence>
<comment type="caution">
    <text evidence="9">The sequence shown here is derived from an EMBL/GenBank/DDBJ whole genome shotgun (WGS) entry which is preliminary data.</text>
</comment>
<feature type="domain" description="FAD dependent oxidoreductase" evidence="8">
    <location>
        <begin position="5"/>
        <end position="354"/>
    </location>
</feature>
<comment type="cofactor">
    <cofactor evidence="1">
        <name>FAD</name>
        <dbReference type="ChEBI" id="CHEBI:57692"/>
    </cofactor>
</comment>
<evidence type="ECO:0000256" key="5">
    <source>
        <dbReference type="ARBA" id="ARBA00022827"/>
    </source>
</evidence>
<evidence type="ECO:0000256" key="7">
    <source>
        <dbReference type="ARBA" id="ARBA00052742"/>
    </source>
</evidence>
<keyword evidence="6" id="KW-0560">Oxidoreductase</keyword>
<evidence type="ECO:0000256" key="2">
    <source>
        <dbReference type="ARBA" id="ARBA00010989"/>
    </source>
</evidence>
<accession>A0A9N9VE90</accession>
<dbReference type="OrthoDB" id="424974at2759"/>
<evidence type="ECO:0000313" key="9">
    <source>
        <dbReference type="EMBL" id="CAH0022429.1"/>
    </source>
</evidence>
<dbReference type="InterPro" id="IPR006076">
    <property type="entry name" value="FAD-dep_OxRdtase"/>
</dbReference>
<keyword evidence="5" id="KW-0274">FAD</keyword>
<evidence type="ECO:0000256" key="4">
    <source>
        <dbReference type="ARBA" id="ARBA00022630"/>
    </source>
</evidence>
<comment type="similarity">
    <text evidence="2">Belongs to the MSOX/MTOX family.</text>
</comment>
<dbReference type="Gene3D" id="3.50.50.60">
    <property type="entry name" value="FAD/NAD(P)-binding domain"/>
    <property type="match status" value="1"/>
</dbReference>
<comment type="catalytic activity">
    <reaction evidence="7">
        <text>sarcosine + O2 + H2O = formaldehyde + glycine + H2O2</text>
        <dbReference type="Rhea" id="RHEA:13313"/>
        <dbReference type="ChEBI" id="CHEBI:15377"/>
        <dbReference type="ChEBI" id="CHEBI:15379"/>
        <dbReference type="ChEBI" id="CHEBI:16240"/>
        <dbReference type="ChEBI" id="CHEBI:16842"/>
        <dbReference type="ChEBI" id="CHEBI:57305"/>
        <dbReference type="ChEBI" id="CHEBI:57433"/>
        <dbReference type="EC" id="1.5.3.1"/>
    </reaction>
</comment>
<sequence length="378" mass="41650">MEHFDVAVVGLGAMGSAAAYHAAAKGAKVIGFEQFEFGHVRGASHDTSRIVRTSYGAPEYVALARSAYKDWAELEKRSGLSLLTITGGVVFFPKDGPCPASDYTESLDANGLPYELLDSQEVNKRWPQFGIPDRVDTVYTADTGIVNASRAVNTMQYQARAFGAVLKENTRVDKVTPDANGVIVETSNGPVHARKVILAADAWINKLLSPLHAEIPLRVMQEQITYFKPTDVERFEPSKFPVWIWGAEKWFYGFPSYGEHSIKAGRDVSENLMTPEQRTFTHSPELEDELSKFMDTIIPTKGQTLRTVTCQYAITPDRQFVISPLEEHKDILVALTAGHGFKFAPAVGRVLAELALDGKTKEDISKFGIPKVAPTSKL</sequence>
<dbReference type="Pfam" id="PF01266">
    <property type="entry name" value="DAO"/>
    <property type="match status" value="1"/>
</dbReference>
<dbReference type="InterPro" id="IPR045170">
    <property type="entry name" value="MTOX"/>
</dbReference>
<gene>
    <name evidence="9" type="ORF">CRHIZ90672A_00004240</name>
</gene>
<dbReference type="SUPFAM" id="SSF54373">
    <property type="entry name" value="FAD-linked reductases, C-terminal domain"/>
    <property type="match status" value="1"/>
</dbReference>
<dbReference type="PROSITE" id="PS00895">
    <property type="entry name" value="3_HYDROXYISOBUT_DH"/>
    <property type="match status" value="1"/>
</dbReference>
<dbReference type="Gene3D" id="3.30.9.10">
    <property type="entry name" value="D-Amino Acid Oxidase, subunit A, domain 2"/>
    <property type="match status" value="1"/>
</dbReference>
<dbReference type="FunFam" id="3.50.50.60:FF:000189">
    <property type="entry name" value="Monomeric sarcosine oxidase"/>
    <property type="match status" value="1"/>
</dbReference>
<dbReference type="NCBIfam" id="NF008425">
    <property type="entry name" value="PRK11259.1"/>
    <property type="match status" value="1"/>
</dbReference>
<keyword evidence="4" id="KW-0285">Flavoprotein</keyword>
<dbReference type="InterPro" id="IPR002204">
    <property type="entry name" value="3-OH-isobutyrate_DH-rel_CS"/>
</dbReference>